<accession>C0GDD6</accession>
<evidence type="ECO:0000259" key="1">
    <source>
        <dbReference type="PROSITE" id="PS51186"/>
    </source>
</evidence>
<dbReference type="GO" id="GO:0016747">
    <property type="term" value="F:acyltransferase activity, transferring groups other than amino-acyl groups"/>
    <property type="evidence" value="ECO:0007669"/>
    <property type="project" value="InterPro"/>
</dbReference>
<comment type="caution">
    <text evidence="2">The sequence shown here is derived from an EMBL/GenBank/DDBJ whole genome shotgun (WGS) entry which is preliminary data.</text>
</comment>
<gene>
    <name evidence="2" type="ORF">DealDRAFT_0587</name>
</gene>
<dbReference type="InterPro" id="IPR016181">
    <property type="entry name" value="Acyl_CoA_acyltransferase"/>
</dbReference>
<sequence length="203" mass="22503">MALTLERYNPRRHDEHAVATLIFLADTEIMSFMFGEKGKAVGLVKKLMQLPNNHFSANHITCACLAGEVAGVIVGFDGKRKQQINKKGPLDYIKAFSLVKLLQTVPRLPAMSKIITKDVPAGNYYINSFSVDENYRGEGLGSQILQVILAKHPTVCLDVNINNHRAMKLYKNFGFKVAGENITTYGGKQIGTYLVRTTTTGRL</sequence>
<keyword evidence="2" id="KW-0808">Transferase</keyword>
<dbReference type="Gene3D" id="3.40.630.30">
    <property type="match status" value="1"/>
</dbReference>
<evidence type="ECO:0000313" key="2">
    <source>
        <dbReference type="EMBL" id="EEG78657.1"/>
    </source>
</evidence>
<organism evidence="2 3">
    <name type="scientific">Dethiobacter alkaliphilus AHT 1</name>
    <dbReference type="NCBI Taxonomy" id="555088"/>
    <lineage>
        <taxon>Bacteria</taxon>
        <taxon>Bacillati</taxon>
        <taxon>Bacillota</taxon>
        <taxon>Dethiobacteria</taxon>
        <taxon>Dethiobacterales</taxon>
        <taxon>Dethiobacteraceae</taxon>
        <taxon>Dethiobacter</taxon>
    </lineage>
</organism>
<dbReference type="PROSITE" id="PS51186">
    <property type="entry name" value="GNAT"/>
    <property type="match status" value="1"/>
</dbReference>
<dbReference type="AlphaFoldDB" id="C0GDD6"/>
<dbReference type="EMBL" id="ACJM01000002">
    <property type="protein sequence ID" value="EEG78657.1"/>
    <property type="molecule type" value="Genomic_DNA"/>
</dbReference>
<proteinExistence type="predicted"/>
<dbReference type="Pfam" id="PF00583">
    <property type="entry name" value="Acetyltransf_1"/>
    <property type="match status" value="1"/>
</dbReference>
<evidence type="ECO:0000313" key="3">
    <source>
        <dbReference type="Proteomes" id="UP000006443"/>
    </source>
</evidence>
<dbReference type="Proteomes" id="UP000006443">
    <property type="component" value="Unassembled WGS sequence"/>
</dbReference>
<dbReference type="RefSeq" id="WP_008514708.1">
    <property type="nucleotide sequence ID" value="NZ_ACJM01000002.1"/>
</dbReference>
<dbReference type="InterPro" id="IPR000182">
    <property type="entry name" value="GNAT_dom"/>
</dbReference>
<reference evidence="2 3" key="1">
    <citation type="submission" date="2009-02" db="EMBL/GenBank/DDBJ databases">
        <title>Sequencing of the draft genome and assembly of Dethiobacter alkaliphilus AHT 1.</title>
        <authorList>
            <consortium name="US DOE Joint Genome Institute (JGI-PGF)"/>
            <person name="Lucas S."/>
            <person name="Copeland A."/>
            <person name="Lapidus A."/>
            <person name="Glavina del Rio T."/>
            <person name="Dalin E."/>
            <person name="Tice H."/>
            <person name="Bruce D."/>
            <person name="Goodwin L."/>
            <person name="Pitluck S."/>
            <person name="Larimer F."/>
            <person name="Land M.L."/>
            <person name="Hauser L."/>
            <person name="Muyzer G."/>
        </authorList>
    </citation>
    <scope>NUCLEOTIDE SEQUENCE [LARGE SCALE GENOMIC DNA]</scope>
    <source>
        <strain evidence="2 3">AHT 1</strain>
    </source>
</reference>
<name>C0GDD6_DETAL</name>
<protein>
    <submittedName>
        <fullName evidence="2">GCN5-related N-acetyltransferase</fullName>
    </submittedName>
</protein>
<dbReference type="SUPFAM" id="SSF55729">
    <property type="entry name" value="Acyl-CoA N-acyltransferases (Nat)"/>
    <property type="match status" value="1"/>
</dbReference>
<keyword evidence="3" id="KW-1185">Reference proteome</keyword>
<feature type="domain" description="N-acetyltransferase" evidence="1">
    <location>
        <begin position="125"/>
        <end position="199"/>
    </location>
</feature>
<dbReference type="eggNOG" id="COG0456">
    <property type="taxonomic scope" value="Bacteria"/>
</dbReference>
<dbReference type="STRING" id="555088.DealDRAFT_0587"/>
<dbReference type="CDD" id="cd04301">
    <property type="entry name" value="NAT_SF"/>
    <property type="match status" value="1"/>
</dbReference>